<evidence type="ECO:0000259" key="4">
    <source>
        <dbReference type="PROSITE" id="PS50995"/>
    </source>
</evidence>
<dbReference type="GO" id="GO:0003677">
    <property type="term" value="F:DNA binding"/>
    <property type="evidence" value="ECO:0007669"/>
    <property type="project" value="UniProtKB-KW"/>
</dbReference>
<name>A0A2T7USI0_9RHOB</name>
<dbReference type="InterPro" id="IPR036388">
    <property type="entry name" value="WH-like_DNA-bd_sf"/>
</dbReference>
<dbReference type="OrthoDB" id="511972at2"/>
<dbReference type="RefSeq" id="WP_107751065.1">
    <property type="nucleotide sequence ID" value="NZ_QBKF01000003.1"/>
</dbReference>
<feature type="domain" description="HTH marR-type" evidence="4">
    <location>
        <begin position="1"/>
        <end position="138"/>
    </location>
</feature>
<evidence type="ECO:0000256" key="1">
    <source>
        <dbReference type="ARBA" id="ARBA00023015"/>
    </source>
</evidence>
<keyword evidence="6" id="KW-1185">Reference proteome</keyword>
<dbReference type="EMBL" id="QDDR01000004">
    <property type="protein sequence ID" value="PVE47693.1"/>
    <property type="molecule type" value="Genomic_DNA"/>
</dbReference>
<evidence type="ECO:0000313" key="6">
    <source>
        <dbReference type="Proteomes" id="UP000244810"/>
    </source>
</evidence>
<evidence type="ECO:0000256" key="2">
    <source>
        <dbReference type="ARBA" id="ARBA00023125"/>
    </source>
</evidence>
<keyword evidence="2" id="KW-0238">DNA-binding</keyword>
<dbReference type="InterPro" id="IPR039422">
    <property type="entry name" value="MarR/SlyA-like"/>
</dbReference>
<dbReference type="SMART" id="SM00347">
    <property type="entry name" value="HTH_MARR"/>
    <property type="match status" value="1"/>
</dbReference>
<evidence type="ECO:0000313" key="5">
    <source>
        <dbReference type="EMBL" id="PVE47693.1"/>
    </source>
</evidence>
<dbReference type="AlphaFoldDB" id="A0A2T7USI0"/>
<dbReference type="Proteomes" id="UP000244810">
    <property type="component" value="Unassembled WGS sequence"/>
</dbReference>
<sequence length="152" mass="16735">MSTNLYDLPGHRIRRVNQIIVARFTERCQATGITPVQYAAMMAIRHEGANDATQISAMIGFDRATLGSVLDRLEKRGLIVRGGHPTDRRVKVISLTPAGHLALDEVHPLVLASQGDFMSLLEPDEQGQLMRLLDKIIRKSEHFSGPAGDPEA</sequence>
<accession>A0A2T7USI0</accession>
<keyword evidence="1" id="KW-0805">Transcription regulation</keyword>
<dbReference type="GO" id="GO:0006950">
    <property type="term" value="P:response to stress"/>
    <property type="evidence" value="ECO:0007669"/>
    <property type="project" value="TreeGrafter"/>
</dbReference>
<dbReference type="InterPro" id="IPR036390">
    <property type="entry name" value="WH_DNA-bd_sf"/>
</dbReference>
<keyword evidence="3" id="KW-0804">Transcription</keyword>
<dbReference type="InterPro" id="IPR023187">
    <property type="entry name" value="Tscrpt_reg_MarR-type_CS"/>
</dbReference>
<dbReference type="PANTHER" id="PTHR33164:SF95">
    <property type="entry name" value="TRANSCRIPTIONAL REGULATOR"/>
    <property type="match status" value="1"/>
</dbReference>
<dbReference type="PRINTS" id="PR00598">
    <property type="entry name" value="HTHMARR"/>
</dbReference>
<comment type="caution">
    <text evidence="5">The sequence shown here is derived from an EMBL/GenBank/DDBJ whole genome shotgun (WGS) entry which is preliminary data.</text>
</comment>
<dbReference type="SUPFAM" id="SSF46785">
    <property type="entry name" value="Winged helix' DNA-binding domain"/>
    <property type="match status" value="1"/>
</dbReference>
<evidence type="ECO:0000256" key="3">
    <source>
        <dbReference type="ARBA" id="ARBA00023163"/>
    </source>
</evidence>
<dbReference type="Gene3D" id="1.10.10.10">
    <property type="entry name" value="Winged helix-like DNA-binding domain superfamily/Winged helix DNA-binding domain"/>
    <property type="match status" value="1"/>
</dbReference>
<dbReference type="PROSITE" id="PS50995">
    <property type="entry name" value="HTH_MARR_2"/>
    <property type="match status" value="1"/>
</dbReference>
<dbReference type="InterPro" id="IPR000835">
    <property type="entry name" value="HTH_MarR-typ"/>
</dbReference>
<dbReference type="PANTHER" id="PTHR33164">
    <property type="entry name" value="TRANSCRIPTIONAL REGULATOR, MARR FAMILY"/>
    <property type="match status" value="1"/>
</dbReference>
<gene>
    <name evidence="5" type="ORF">DDE23_09625</name>
</gene>
<protein>
    <submittedName>
        <fullName evidence="5">MarR family transcriptional regulator</fullName>
    </submittedName>
</protein>
<reference evidence="5 6" key="1">
    <citation type="journal article" date="2011" name="Syst. Appl. Microbiol.">
        <title>Defluviimonas denitrificans gen. nov., sp. nov., and Pararhodobacter aggregans gen. nov., sp. nov., non-phototrophic Rhodobacteraceae from the biofilter of a marine aquaculture.</title>
        <authorList>
            <person name="Foesel B.U."/>
            <person name="Drake H.L."/>
            <person name="Schramm A."/>
        </authorList>
    </citation>
    <scope>NUCLEOTIDE SEQUENCE [LARGE SCALE GENOMIC DNA]</scope>
    <source>
        <strain evidence="5 6">D1-19</strain>
    </source>
</reference>
<dbReference type="Pfam" id="PF01047">
    <property type="entry name" value="MarR"/>
    <property type="match status" value="1"/>
</dbReference>
<dbReference type="GO" id="GO:0003700">
    <property type="term" value="F:DNA-binding transcription factor activity"/>
    <property type="evidence" value="ECO:0007669"/>
    <property type="project" value="InterPro"/>
</dbReference>
<dbReference type="PROSITE" id="PS01117">
    <property type="entry name" value="HTH_MARR_1"/>
    <property type="match status" value="1"/>
</dbReference>
<organism evidence="5 6">
    <name type="scientific">Pararhodobacter aggregans</name>
    <dbReference type="NCBI Taxonomy" id="404875"/>
    <lineage>
        <taxon>Bacteria</taxon>
        <taxon>Pseudomonadati</taxon>
        <taxon>Pseudomonadota</taxon>
        <taxon>Alphaproteobacteria</taxon>
        <taxon>Rhodobacterales</taxon>
        <taxon>Paracoccaceae</taxon>
        <taxon>Pararhodobacter</taxon>
    </lineage>
</organism>
<proteinExistence type="predicted"/>